<accession>A0A1H7H5V3</accession>
<dbReference type="AlphaFoldDB" id="A0A1H7H5V3"/>
<name>A0A1H7H5V3_9SPHN</name>
<gene>
    <name evidence="2" type="ORF">SAMN05216382_0420</name>
</gene>
<feature type="domain" description="N-acetyltransferase" evidence="1">
    <location>
        <begin position="7"/>
        <end position="174"/>
    </location>
</feature>
<dbReference type="PANTHER" id="PTHR43792:SF1">
    <property type="entry name" value="N-ACETYLTRANSFERASE DOMAIN-CONTAINING PROTEIN"/>
    <property type="match status" value="1"/>
</dbReference>
<evidence type="ECO:0000313" key="3">
    <source>
        <dbReference type="Proteomes" id="UP000199214"/>
    </source>
</evidence>
<dbReference type="InterPro" id="IPR000182">
    <property type="entry name" value="GNAT_dom"/>
</dbReference>
<dbReference type="RefSeq" id="WP_093002808.1">
    <property type="nucleotide sequence ID" value="NZ_FNZZ01000001.1"/>
</dbReference>
<evidence type="ECO:0000259" key="1">
    <source>
        <dbReference type="PROSITE" id="PS51186"/>
    </source>
</evidence>
<protein>
    <submittedName>
        <fullName evidence="2">Protein N-acetyltransferase, RimJ/RimL family</fullName>
    </submittedName>
</protein>
<keyword evidence="3" id="KW-1185">Reference proteome</keyword>
<dbReference type="STRING" id="1855283.SAMN05216382_0420"/>
<dbReference type="Gene3D" id="3.40.630.30">
    <property type="match status" value="1"/>
</dbReference>
<dbReference type="Pfam" id="PF13302">
    <property type="entry name" value="Acetyltransf_3"/>
    <property type="match status" value="1"/>
</dbReference>
<dbReference type="Proteomes" id="UP000199214">
    <property type="component" value="Unassembled WGS sequence"/>
</dbReference>
<dbReference type="PANTHER" id="PTHR43792">
    <property type="entry name" value="GNAT FAMILY, PUTATIVE (AFU_ORTHOLOGUE AFUA_3G00765)-RELATED-RELATED"/>
    <property type="match status" value="1"/>
</dbReference>
<dbReference type="InterPro" id="IPR051531">
    <property type="entry name" value="N-acetyltransferase"/>
</dbReference>
<dbReference type="PROSITE" id="PS51186">
    <property type="entry name" value="GNAT"/>
    <property type="match status" value="1"/>
</dbReference>
<dbReference type="GO" id="GO:0016747">
    <property type="term" value="F:acyltransferase activity, transferring groups other than amino-acyl groups"/>
    <property type="evidence" value="ECO:0007669"/>
    <property type="project" value="InterPro"/>
</dbReference>
<reference evidence="3" key="1">
    <citation type="submission" date="2016-10" db="EMBL/GenBank/DDBJ databases">
        <authorList>
            <person name="Varghese N."/>
            <person name="Submissions S."/>
        </authorList>
    </citation>
    <scope>NUCLEOTIDE SEQUENCE [LARGE SCALE GENOMIC DNA]</scope>
    <source>
        <strain evidence="3">JS21-1</strain>
    </source>
</reference>
<dbReference type="EMBL" id="FNZZ01000001">
    <property type="protein sequence ID" value="SEK44380.1"/>
    <property type="molecule type" value="Genomic_DNA"/>
</dbReference>
<proteinExistence type="predicted"/>
<sequence length="176" mass="19190">MIVTERLILRTPQPADRAALHAMWADPVAMADLGPVNTAEQSDAALARHASYGPDLGFRSVVRRADDAVIGFCGLKIAGDDTPVANDLEAGWMIARAHWRQGYALEAMRAVLDWGWLNTAAARVVAITARRNEKSRAVMQRLGMSHQPALDFVHGKFAPDDPLAAAVIYVLDRHQA</sequence>
<dbReference type="OrthoDB" id="6293260at2"/>
<keyword evidence="2" id="KW-0808">Transferase</keyword>
<evidence type="ECO:0000313" key="2">
    <source>
        <dbReference type="EMBL" id="SEK44380.1"/>
    </source>
</evidence>
<dbReference type="SUPFAM" id="SSF55729">
    <property type="entry name" value="Acyl-CoA N-acyltransferases (Nat)"/>
    <property type="match status" value="1"/>
</dbReference>
<dbReference type="InterPro" id="IPR016181">
    <property type="entry name" value="Acyl_CoA_acyltransferase"/>
</dbReference>
<organism evidence="2 3">
    <name type="scientific">Sphingomonas palmae</name>
    <dbReference type="NCBI Taxonomy" id="1855283"/>
    <lineage>
        <taxon>Bacteria</taxon>
        <taxon>Pseudomonadati</taxon>
        <taxon>Pseudomonadota</taxon>
        <taxon>Alphaproteobacteria</taxon>
        <taxon>Sphingomonadales</taxon>
        <taxon>Sphingomonadaceae</taxon>
        <taxon>Sphingomonas</taxon>
    </lineage>
</organism>